<protein>
    <recommendedName>
        <fullName evidence="2">Sortilin N-terminal domain-containing protein</fullName>
    </recommendedName>
</protein>
<feature type="domain" description="Sortilin N-terminal" evidence="2">
    <location>
        <begin position="78"/>
        <end position="197"/>
    </location>
</feature>
<evidence type="ECO:0000256" key="1">
    <source>
        <dbReference type="ARBA" id="ARBA00022737"/>
    </source>
</evidence>
<reference evidence="3" key="1">
    <citation type="submission" date="2018-05" db="EMBL/GenBank/DDBJ databases">
        <authorList>
            <person name="Lanie J.A."/>
            <person name="Ng W.-L."/>
            <person name="Kazmierczak K.M."/>
            <person name="Andrzejewski T.M."/>
            <person name="Davidsen T.M."/>
            <person name="Wayne K.J."/>
            <person name="Tettelin H."/>
            <person name="Glass J.I."/>
            <person name="Rusch D."/>
            <person name="Podicherti R."/>
            <person name="Tsui H.-C.T."/>
            <person name="Winkler M.E."/>
        </authorList>
    </citation>
    <scope>NUCLEOTIDE SEQUENCE</scope>
</reference>
<proteinExistence type="predicted"/>
<dbReference type="InterPro" id="IPR015943">
    <property type="entry name" value="WD40/YVTN_repeat-like_dom_sf"/>
</dbReference>
<dbReference type="AlphaFoldDB" id="A0A382UIL3"/>
<dbReference type="Gene3D" id="2.130.10.10">
    <property type="entry name" value="YVTN repeat-like/Quinoprotein amine dehydrogenase"/>
    <property type="match status" value="1"/>
</dbReference>
<evidence type="ECO:0000259" key="2">
    <source>
        <dbReference type="Pfam" id="PF15902"/>
    </source>
</evidence>
<keyword evidence="1" id="KW-0677">Repeat</keyword>
<accession>A0A382UIL3</accession>
<sequence>MYLLTLSVLRLLMVACMLPVESLLAQRSSDPNEIIDPKLFEGLDYRMVGPYRGGRVTTVTGVPGDPTVLYFGATGGGVWKSTTYGLKWENVSDGYFKVGSIGDVAVAPSNSNIIYAGTGSASVRSNVSTGRGVYKTEDGAKSWTYLGLPEAGQIGAIAIHPKDPDLVYVAALGHLFGPNRERGVYRSNNGGDSWELVL</sequence>
<dbReference type="SUPFAM" id="SSF110296">
    <property type="entry name" value="Oligoxyloglucan reducing end-specific cellobiohydrolase"/>
    <property type="match status" value="1"/>
</dbReference>
<name>A0A382UIL3_9ZZZZ</name>
<evidence type="ECO:0000313" key="3">
    <source>
        <dbReference type="EMBL" id="SVD34124.1"/>
    </source>
</evidence>
<organism evidence="3">
    <name type="scientific">marine metagenome</name>
    <dbReference type="NCBI Taxonomy" id="408172"/>
    <lineage>
        <taxon>unclassified sequences</taxon>
        <taxon>metagenomes</taxon>
        <taxon>ecological metagenomes</taxon>
    </lineage>
</organism>
<dbReference type="EMBL" id="UINC01144546">
    <property type="protein sequence ID" value="SVD34124.1"/>
    <property type="molecule type" value="Genomic_DNA"/>
</dbReference>
<feature type="non-terminal residue" evidence="3">
    <location>
        <position position="198"/>
    </location>
</feature>
<dbReference type="InterPro" id="IPR031778">
    <property type="entry name" value="Sortilin_N"/>
</dbReference>
<gene>
    <name evidence="3" type="ORF">METZ01_LOCUS386978</name>
</gene>
<dbReference type="Pfam" id="PF15902">
    <property type="entry name" value="Sortilin-Vps10"/>
    <property type="match status" value="1"/>
</dbReference>